<protein>
    <submittedName>
        <fullName evidence="1">Type II toxin-antitoxin system RelE/ParE family toxin</fullName>
    </submittedName>
</protein>
<dbReference type="RefSeq" id="WP_369330423.1">
    <property type="nucleotide sequence ID" value="NZ_JAULBC010000005.1"/>
</dbReference>
<organism evidence="1 2">
    <name type="scientific">Danxiaibacter flavus</name>
    <dbReference type="NCBI Taxonomy" id="3049108"/>
    <lineage>
        <taxon>Bacteria</taxon>
        <taxon>Pseudomonadati</taxon>
        <taxon>Bacteroidota</taxon>
        <taxon>Chitinophagia</taxon>
        <taxon>Chitinophagales</taxon>
        <taxon>Chitinophagaceae</taxon>
        <taxon>Danxiaibacter</taxon>
    </lineage>
</organism>
<comment type="caution">
    <text evidence="1">The sequence shown here is derived from an EMBL/GenBank/DDBJ whole genome shotgun (WGS) entry which is preliminary data.</text>
</comment>
<dbReference type="Pfam" id="PF06296">
    <property type="entry name" value="RelE"/>
    <property type="match status" value="1"/>
</dbReference>
<dbReference type="EMBL" id="JAULBC010000005">
    <property type="protein sequence ID" value="MEX6689015.1"/>
    <property type="molecule type" value="Genomic_DNA"/>
</dbReference>
<sequence>MNYKVVLIDKFRKEAKRLIKKYPSLKDELYYLADTLSLYPRTGTSLGNDVYKIRVAIRSKAKGKSGGARVITYLVTENKEVYLLTIYDKAEFDNIDNRTLKKIIENIKDGM</sequence>
<proteinExistence type="predicted"/>
<evidence type="ECO:0000313" key="1">
    <source>
        <dbReference type="EMBL" id="MEX6689015.1"/>
    </source>
</evidence>
<keyword evidence="2" id="KW-1185">Reference proteome</keyword>
<accession>A0ABV3ZHH8</accession>
<reference evidence="1 2" key="1">
    <citation type="submission" date="2023-07" db="EMBL/GenBank/DDBJ databases">
        <authorList>
            <person name="Lian W.-H."/>
        </authorList>
    </citation>
    <scope>NUCLEOTIDE SEQUENCE [LARGE SCALE GENOMIC DNA]</scope>
    <source>
        <strain evidence="1 2">SYSU DXS3180</strain>
    </source>
</reference>
<dbReference type="PIRSF" id="PIRSF039032">
    <property type="entry name" value="HigB-2"/>
    <property type="match status" value="1"/>
</dbReference>
<gene>
    <name evidence="1" type="ORF">QTN47_16020</name>
</gene>
<dbReference type="Proteomes" id="UP001560573">
    <property type="component" value="Unassembled WGS sequence"/>
</dbReference>
<name>A0ABV3ZHH8_9BACT</name>
<evidence type="ECO:0000313" key="2">
    <source>
        <dbReference type="Proteomes" id="UP001560573"/>
    </source>
</evidence>
<dbReference type="InterPro" id="IPR009387">
    <property type="entry name" value="HigB-2"/>
</dbReference>